<keyword evidence="2" id="KW-0677">Repeat</keyword>
<dbReference type="Pfam" id="PF00076">
    <property type="entry name" value="RRM_1"/>
    <property type="match status" value="3"/>
</dbReference>
<dbReference type="OrthoDB" id="266020at2759"/>
<dbReference type="SMART" id="SM00361">
    <property type="entry name" value="RRM_1"/>
    <property type="match status" value="3"/>
</dbReference>
<organism evidence="7 8">
    <name type="scientific">Ladona fulva</name>
    <name type="common">Scarce chaser dragonfly</name>
    <name type="synonym">Libellula fulva</name>
    <dbReference type="NCBI Taxonomy" id="123851"/>
    <lineage>
        <taxon>Eukaryota</taxon>
        <taxon>Metazoa</taxon>
        <taxon>Ecdysozoa</taxon>
        <taxon>Arthropoda</taxon>
        <taxon>Hexapoda</taxon>
        <taxon>Insecta</taxon>
        <taxon>Pterygota</taxon>
        <taxon>Palaeoptera</taxon>
        <taxon>Odonata</taxon>
        <taxon>Epiprocta</taxon>
        <taxon>Anisoptera</taxon>
        <taxon>Libelluloidea</taxon>
        <taxon>Libellulidae</taxon>
        <taxon>Ladona</taxon>
    </lineage>
</organism>
<feature type="compositionally biased region" description="Polar residues" evidence="5">
    <location>
        <begin position="1"/>
        <end position="10"/>
    </location>
</feature>
<feature type="domain" description="RRM" evidence="6">
    <location>
        <begin position="37"/>
        <end position="115"/>
    </location>
</feature>
<dbReference type="SMART" id="SM00360">
    <property type="entry name" value="RRM"/>
    <property type="match status" value="3"/>
</dbReference>
<dbReference type="PANTHER" id="PTHR10352">
    <property type="entry name" value="EUKARYOTIC TRANSLATION INITIATION FACTOR 3 SUBUNIT G"/>
    <property type="match status" value="1"/>
</dbReference>
<comment type="caution">
    <text evidence="7">The sequence shown here is derived from an EMBL/GenBank/DDBJ whole genome shotgun (WGS) entry which is preliminary data.</text>
</comment>
<dbReference type="FunFam" id="3.30.70.330:FF:000006">
    <property type="entry name" value="ELAV-like 3"/>
    <property type="match status" value="1"/>
</dbReference>
<reference evidence="7" key="1">
    <citation type="submission" date="2013-04" db="EMBL/GenBank/DDBJ databases">
        <authorList>
            <person name="Qu J."/>
            <person name="Murali S.C."/>
            <person name="Bandaranaike D."/>
            <person name="Bellair M."/>
            <person name="Blankenburg K."/>
            <person name="Chao H."/>
            <person name="Dinh H."/>
            <person name="Doddapaneni H."/>
            <person name="Downs B."/>
            <person name="Dugan-Rocha S."/>
            <person name="Elkadiri S."/>
            <person name="Gnanaolivu R.D."/>
            <person name="Hernandez B."/>
            <person name="Javaid M."/>
            <person name="Jayaseelan J.C."/>
            <person name="Lee S."/>
            <person name="Li M."/>
            <person name="Ming W."/>
            <person name="Munidasa M."/>
            <person name="Muniz J."/>
            <person name="Nguyen L."/>
            <person name="Ongeri F."/>
            <person name="Osuji N."/>
            <person name="Pu L.-L."/>
            <person name="Puazo M."/>
            <person name="Qu C."/>
            <person name="Quiroz J."/>
            <person name="Raj R."/>
            <person name="Weissenberger G."/>
            <person name="Xin Y."/>
            <person name="Zou X."/>
            <person name="Han Y."/>
            <person name="Richards S."/>
            <person name="Worley K."/>
            <person name="Muzny D."/>
            <person name="Gibbs R."/>
        </authorList>
    </citation>
    <scope>NUCLEOTIDE SEQUENCE</scope>
    <source>
        <strain evidence="7">Sampled in the wild</strain>
    </source>
</reference>
<name>A0A8K0P6X7_LADFU</name>
<feature type="domain" description="RRM" evidence="6">
    <location>
        <begin position="283"/>
        <end position="361"/>
    </location>
</feature>
<evidence type="ECO:0000256" key="1">
    <source>
        <dbReference type="ARBA" id="ARBA00006266"/>
    </source>
</evidence>
<dbReference type="CDD" id="cd12650">
    <property type="entry name" value="RRM1_Hu"/>
    <property type="match status" value="1"/>
</dbReference>
<evidence type="ECO:0000256" key="2">
    <source>
        <dbReference type="ARBA" id="ARBA00022737"/>
    </source>
</evidence>
<dbReference type="InterPro" id="IPR034775">
    <property type="entry name" value="Elav_RRM1"/>
</dbReference>
<dbReference type="Gene3D" id="3.30.70.330">
    <property type="match status" value="3"/>
</dbReference>
<dbReference type="FunFam" id="3.30.70.330:FF:000480">
    <property type="entry name" value="Fne, isoform A"/>
    <property type="match status" value="1"/>
</dbReference>
<dbReference type="AlphaFoldDB" id="A0A8K0P6X7"/>
<evidence type="ECO:0000256" key="5">
    <source>
        <dbReference type="SAM" id="MobiDB-lite"/>
    </source>
</evidence>
<proteinExistence type="inferred from homology"/>
<dbReference type="InterPro" id="IPR012677">
    <property type="entry name" value="Nucleotide-bd_a/b_plait_sf"/>
</dbReference>
<evidence type="ECO:0000313" key="7">
    <source>
        <dbReference type="EMBL" id="KAG8236106.1"/>
    </source>
</evidence>
<dbReference type="InterPro" id="IPR002343">
    <property type="entry name" value="Hud_Sxl_RNA"/>
</dbReference>
<accession>A0A8K0P6X7</accession>
<dbReference type="PRINTS" id="PR00961">
    <property type="entry name" value="HUDSXLRNA"/>
</dbReference>
<dbReference type="InterPro" id="IPR035979">
    <property type="entry name" value="RBD_domain_sf"/>
</dbReference>
<feature type="compositionally biased region" description="Low complexity" evidence="5">
    <location>
        <begin position="11"/>
        <end position="31"/>
    </location>
</feature>
<feature type="region of interest" description="Disordered" evidence="5">
    <location>
        <begin position="1"/>
        <end position="31"/>
    </location>
</feature>
<dbReference type="InterPro" id="IPR006548">
    <property type="entry name" value="ELAD_HU_SF"/>
</dbReference>
<keyword evidence="3 4" id="KW-0694">RNA-binding</keyword>
<dbReference type="EMBL" id="KZ308992">
    <property type="protein sequence ID" value="KAG8236106.1"/>
    <property type="molecule type" value="Genomic_DNA"/>
</dbReference>
<dbReference type="SUPFAM" id="SSF54928">
    <property type="entry name" value="RNA-binding domain, RBD"/>
    <property type="match status" value="2"/>
</dbReference>
<keyword evidence="8" id="KW-1185">Reference proteome</keyword>
<dbReference type="InterPro" id="IPR000504">
    <property type="entry name" value="RRM_dom"/>
</dbReference>
<dbReference type="GO" id="GO:1990904">
    <property type="term" value="C:ribonucleoprotein complex"/>
    <property type="evidence" value="ECO:0007669"/>
    <property type="project" value="InterPro"/>
</dbReference>
<protein>
    <recommendedName>
        <fullName evidence="6">RRM domain-containing protein</fullName>
    </recommendedName>
</protein>
<evidence type="ECO:0000313" key="8">
    <source>
        <dbReference type="Proteomes" id="UP000792457"/>
    </source>
</evidence>
<feature type="domain" description="RRM" evidence="6">
    <location>
        <begin position="123"/>
        <end position="215"/>
    </location>
</feature>
<evidence type="ECO:0000259" key="6">
    <source>
        <dbReference type="PROSITE" id="PS50102"/>
    </source>
</evidence>
<comment type="similarity">
    <text evidence="1">Belongs to the RRM elav family.</text>
</comment>
<reference evidence="7" key="2">
    <citation type="submission" date="2017-10" db="EMBL/GenBank/DDBJ databases">
        <title>Ladona fulva Genome sequencing and assembly.</title>
        <authorList>
            <person name="Murali S."/>
            <person name="Richards S."/>
            <person name="Bandaranaike D."/>
            <person name="Bellair M."/>
            <person name="Blankenburg K."/>
            <person name="Chao H."/>
            <person name="Dinh H."/>
            <person name="Doddapaneni H."/>
            <person name="Dugan-Rocha S."/>
            <person name="Elkadiri S."/>
            <person name="Gnanaolivu R."/>
            <person name="Hernandez B."/>
            <person name="Skinner E."/>
            <person name="Javaid M."/>
            <person name="Lee S."/>
            <person name="Li M."/>
            <person name="Ming W."/>
            <person name="Munidasa M."/>
            <person name="Muniz J."/>
            <person name="Nguyen L."/>
            <person name="Hughes D."/>
            <person name="Osuji N."/>
            <person name="Pu L.-L."/>
            <person name="Puazo M."/>
            <person name="Qu C."/>
            <person name="Quiroz J."/>
            <person name="Raj R."/>
            <person name="Weissenberger G."/>
            <person name="Xin Y."/>
            <person name="Zou X."/>
            <person name="Han Y."/>
            <person name="Worley K."/>
            <person name="Muzny D."/>
            <person name="Gibbs R."/>
        </authorList>
    </citation>
    <scope>NUCLEOTIDE SEQUENCE</scope>
    <source>
        <strain evidence="7">Sampled in the wild</strain>
    </source>
</reference>
<dbReference type="PROSITE" id="PS50102">
    <property type="entry name" value="RRM"/>
    <property type="match status" value="3"/>
</dbReference>
<sequence length="415" mass="45449">MMQNGIVTLPNQNGSLQSNPSLSSPQNASAQSVESQTNLIVNYLPQTMTQEDIRSLFSSVGQVENCKLIRDKSTGQSLGYAFVSYRSHEDAEKAIKTLNGLRLQNKTIKVSYARPSSDAIKGANLYISGLPPNITQADLENIFTPFGRIITSRLLGDNSTARNFANGAGATPFVYKGVGFVRYDLRSDAERAIKELDGTIPKGLTVPINVKFASNQHKATPVAATPIFTPPLPGFLTPDARRIGGPIHHPAGRFSKGIQRFTPLGLQASPIMIPGTAMTGSGWCIFVFNLPPETEDNVLWQLFGPFGAVHSVKVIRDAQTNKCKGFGFVNMINYDEAVVAIESLNGYPLGDRILQISFKTNKRKTTSIKIVLWIKIVSLLEKGRLEMSPYRTTCHLPLLALCEDLPRFHLQAFAI</sequence>
<evidence type="ECO:0000256" key="4">
    <source>
        <dbReference type="PROSITE-ProRule" id="PRU00176"/>
    </source>
</evidence>
<dbReference type="NCBIfam" id="TIGR01661">
    <property type="entry name" value="ELAV_HUD_SF"/>
    <property type="match status" value="1"/>
</dbReference>
<gene>
    <name evidence="7" type="ORF">J437_LFUL000468</name>
</gene>
<dbReference type="CDD" id="cd12377">
    <property type="entry name" value="RRM3_Hu"/>
    <property type="match status" value="1"/>
</dbReference>
<dbReference type="GO" id="GO:0003723">
    <property type="term" value="F:RNA binding"/>
    <property type="evidence" value="ECO:0007669"/>
    <property type="project" value="UniProtKB-UniRule"/>
</dbReference>
<dbReference type="Proteomes" id="UP000792457">
    <property type="component" value="Unassembled WGS sequence"/>
</dbReference>
<evidence type="ECO:0000256" key="3">
    <source>
        <dbReference type="ARBA" id="ARBA00022884"/>
    </source>
</evidence>
<dbReference type="InterPro" id="IPR003954">
    <property type="entry name" value="RRM_euk-type"/>
</dbReference>